<keyword evidence="3" id="KW-1185">Reference proteome</keyword>
<dbReference type="RefSeq" id="WP_008638068.1">
    <property type="nucleotide sequence ID" value="NZ_AFXZ01000036.1"/>
</dbReference>
<feature type="transmembrane region" description="Helical" evidence="1">
    <location>
        <begin position="48"/>
        <end position="66"/>
    </location>
</feature>
<feature type="transmembrane region" description="Helical" evidence="1">
    <location>
        <begin position="9"/>
        <end position="28"/>
    </location>
</feature>
<keyword evidence="1" id="KW-0472">Membrane</keyword>
<evidence type="ECO:0000313" key="3">
    <source>
        <dbReference type="Proteomes" id="UP000003730"/>
    </source>
</evidence>
<feature type="transmembrane region" description="Helical" evidence="1">
    <location>
        <begin position="185"/>
        <end position="201"/>
    </location>
</feature>
<feature type="transmembrane region" description="Helical" evidence="1">
    <location>
        <begin position="78"/>
        <end position="96"/>
    </location>
</feature>
<comment type="caution">
    <text evidence="2">The sequence shown here is derived from an EMBL/GenBank/DDBJ whole genome shotgun (WGS) entry which is preliminary data.</text>
</comment>
<organism evidence="2 3">
    <name type="scientific">Bizionia argentinensis JUB59</name>
    <dbReference type="NCBI Taxonomy" id="1046627"/>
    <lineage>
        <taxon>Bacteria</taxon>
        <taxon>Pseudomonadati</taxon>
        <taxon>Bacteroidota</taxon>
        <taxon>Flavobacteriia</taxon>
        <taxon>Flavobacteriales</taxon>
        <taxon>Flavobacteriaceae</taxon>
        <taxon>Bizionia</taxon>
    </lineage>
</organism>
<dbReference type="EMBL" id="AFXZ01000036">
    <property type="protein sequence ID" value="EGV43058.1"/>
    <property type="molecule type" value="Genomic_DNA"/>
</dbReference>
<name>G2EES8_9FLAO</name>
<keyword evidence="1" id="KW-0812">Transmembrane</keyword>
<feature type="transmembrane region" description="Helical" evidence="1">
    <location>
        <begin position="366"/>
        <end position="386"/>
    </location>
</feature>
<dbReference type="STRING" id="1046627.BZARG_1642"/>
<keyword evidence="1" id="KW-1133">Transmembrane helix</keyword>
<reference evidence="2 3" key="1">
    <citation type="journal article" date="2008" name="Int. J. Syst. Evol. Microbiol.">
        <title>Bizionia argentinensis sp. nov., isolated from surface marine water in Antarctica.</title>
        <authorList>
            <person name="Bercovich A."/>
            <person name="Vazquez S.C."/>
            <person name="Yankilevich P."/>
            <person name="Coria S.H."/>
            <person name="Foti M."/>
            <person name="Hernandez E."/>
            <person name="Vidal A."/>
            <person name="Ruberto L."/>
            <person name="Melo C."/>
            <person name="Marenssi S."/>
            <person name="Criscuolo M."/>
            <person name="Memoli M."/>
            <person name="Arguelles M."/>
            <person name="Mac Cormack W.P."/>
        </authorList>
    </citation>
    <scope>NUCLEOTIDE SEQUENCE [LARGE SCALE GENOMIC DNA]</scope>
    <source>
        <strain evidence="2 3">JUB59</strain>
    </source>
</reference>
<dbReference type="Proteomes" id="UP000003730">
    <property type="component" value="Unassembled WGS sequence"/>
</dbReference>
<dbReference type="AlphaFoldDB" id="G2EES8"/>
<proteinExistence type="predicted"/>
<accession>G2EES8</accession>
<gene>
    <name evidence="2" type="ORF">BZARG_1642</name>
</gene>
<feature type="transmembrane region" description="Helical" evidence="1">
    <location>
        <begin position="140"/>
        <end position="165"/>
    </location>
</feature>
<feature type="transmembrane region" description="Helical" evidence="1">
    <location>
        <begin position="116"/>
        <end position="133"/>
    </location>
</feature>
<feature type="transmembrane region" description="Helical" evidence="1">
    <location>
        <begin position="299"/>
        <end position="318"/>
    </location>
</feature>
<dbReference type="eggNOG" id="ENOG5033089">
    <property type="taxonomic scope" value="Bacteria"/>
</dbReference>
<dbReference type="OrthoDB" id="1448588at2"/>
<feature type="transmembrane region" description="Helical" evidence="1">
    <location>
        <begin position="338"/>
        <end position="354"/>
    </location>
</feature>
<sequence>MINSLKSNVIFQGSLFKLFVSAIVLFFLGDVVRKISLYFEWEFIRYSTLSKVIVLCIFLVFFIFNFKIYLKDKNAVKVLKWIFILIITFIIGQVCLNDTIQQPLNLFLNIEYLTKYLYFPIIILLFSSLKYNIDYLKKIIFIFEIVFLINAISILIGFCFDVSVLQTYGIERVGYMGIFSRSGQTSFYFIMFILFYYSLIINGKTKINIIKFIFFVTVSTLIGTKRIYLFLILLSFHYFFFQQGYRKWNTYKILVLTSLIGFYFKKKLIEIFNEFFYVFQKIYYENGFFSSLTSFRNELFFNIINEFIISSWSFVNFIFGGPSFQNYIFITGMDFFDLYLFFGMIGLIVYYKLYKALIDFKIQGTFFYFFFFVLVIISFFSSAFIYDPYVNLLFFILIGYYSNQSYKFVV</sequence>
<protein>
    <submittedName>
        <fullName evidence="2">Oligosaccharide repeat unit polymerase</fullName>
    </submittedName>
</protein>
<evidence type="ECO:0000256" key="1">
    <source>
        <dbReference type="SAM" id="Phobius"/>
    </source>
</evidence>
<evidence type="ECO:0000313" key="2">
    <source>
        <dbReference type="EMBL" id="EGV43058.1"/>
    </source>
</evidence>
<feature type="transmembrane region" description="Helical" evidence="1">
    <location>
        <begin position="213"/>
        <end position="236"/>
    </location>
</feature>